<accession>A0A918B139</accession>
<dbReference type="EMBL" id="BMSV01000004">
    <property type="protein sequence ID" value="GGQ04020.1"/>
    <property type="molecule type" value="Genomic_DNA"/>
</dbReference>
<feature type="signal peptide" evidence="1">
    <location>
        <begin position="1"/>
        <end position="19"/>
    </location>
</feature>
<proteinExistence type="predicted"/>
<protein>
    <recommendedName>
        <fullName evidence="4">Lipoprotein</fullName>
    </recommendedName>
</protein>
<comment type="caution">
    <text evidence="2">The sequence shown here is derived from an EMBL/GenBank/DDBJ whole genome shotgun (WGS) entry which is preliminary data.</text>
</comment>
<feature type="chain" id="PRO_5039412216" description="Lipoprotein" evidence="1">
    <location>
        <begin position="20"/>
        <end position="137"/>
    </location>
</feature>
<evidence type="ECO:0008006" key="4">
    <source>
        <dbReference type="Google" id="ProtNLM"/>
    </source>
</evidence>
<sequence length="137" mass="13648">MTRKRTGGRWLAAALTASAALLSGCAGLGSVDPDELPGVYRDDATGGELVLASDGTFSATDVPGDAVGGGGTDPVDFGGRWEWVASSGSGGFVYLTVDEGDLGTVGGMKLHPSGRAVEFHADPDGPPSLVLTRAAAA</sequence>
<keyword evidence="1" id="KW-0732">Signal</keyword>
<name>A0A918B139_9ACTN</name>
<keyword evidence="3" id="KW-1185">Reference proteome</keyword>
<gene>
    <name evidence="2" type="ORF">GCM10010249_23000</name>
</gene>
<evidence type="ECO:0000313" key="2">
    <source>
        <dbReference type="EMBL" id="GGQ04020.1"/>
    </source>
</evidence>
<dbReference type="RefSeq" id="WP_189532561.1">
    <property type="nucleotide sequence ID" value="NZ_BMSV01000004.1"/>
</dbReference>
<dbReference type="AlphaFoldDB" id="A0A918B139"/>
<evidence type="ECO:0000313" key="3">
    <source>
        <dbReference type="Proteomes" id="UP000654123"/>
    </source>
</evidence>
<dbReference type="Proteomes" id="UP000654123">
    <property type="component" value="Unassembled WGS sequence"/>
</dbReference>
<dbReference type="PROSITE" id="PS51257">
    <property type="entry name" value="PROKAR_LIPOPROTEIN"/>
    <property type="match status" value="1"/>
</dbReference>
<reference evidence="2" key="1">
    <citation type="journal article" date="2014" name="Int. J. Syst. Evol. Microbiol.">
        <title>Complete genome sequence of Corynebacterium casei LMG S-19264T (=DSM 44701T), isolated from a smear-ripened cheese.</title>
        <authorList>
            <consortium name="US DOE Joint Genome Institute (JGI-PGF)"/>
            <person name="Walter F."/>
            <person name="Albersmeier A."/>
            <person name="Kalinowski J."/>
            <person name="Ruckert C."/>
        </authorList>
    </citation>
    <scope>NUCLEOTIDE SEQUENCE</scope>
    <source>
        <strain evidence="2">JCM 4335</strain>
    </source>
</reference>
<evidence type="ECO:0000256" key="1">
    <source>
        <dbReference type="SAM" id="SignalP"/>
    </source>
</evidence>
<reference evidence="2" key="2">
    <citation type="submission" date="2020-09" db="EMBL/GenBank/DDBJ databases">
        <authorList>
            <person name="Sun Q."/>
            <person name="Ohkuma M."/>
        </authorList>
    </citation>
    <scope>NUCLEOTIDE SEQUENCE</scope>
    <source>
        <strain evidence="2">JCM 4335</strain>
    </source>
</reference>
<organism evidence="2 3">
    <name type="scientific">Streptomyces roseolilacinus</name>
    <dbReference type="NCBI Taxonomy" id="66904"/>
    <lineage>
        <taxon>Bacteria</taxon>
        <taxon>Bacillati</taxon>
        <taxon>Actinomycetota</taxon>
        <taxon>Actinomycetes</taxon>
        <taxon>Kitasatosporales</taxon>
        <taxon>Streptomycetaceae</taxon>
        <taxon>Streptomyces</taxon>
    </lineage>
</organism>